<name>A0A8J2KLC9_9HEXA</name>
<proteinExistence type="predicted"/>
<organism evidence="1 2">
    <name type="scientific">Allacma fusca</name>
    <dbReference type="NCBI Taxonomy" id="39272"/>
    <lineage>
        <taxon>Eukaryota</taxon>
        <taxon>Metazoa</taxon>
        <taxon>Ecdysozoa</taxon>
        <taxon>Arthropoda</taxon>
        <taxon>Hexapoda</taxon>
        <taxon>Collembola</taxon>
        <taxon>Symphypleona</taxon>
        <taxon>Sminthuridae</taxon>
        <taxon>Allacma</taxon>
    </lineage>
</organism>
<reference evidence="1" key="1">
    <citation type="submission" date="2021-06" db="EMBL/GenBank/DDBJ databases">
        <authorList>
            <person name="Hodson N. C."/>
            <person name="Mongue J. A."/>
            <person name="Jaron S. K."/>
        </authorList>
    </citation>
    <scope>NUCLEOTIDE SEQUENCE</scope>
</reference>
<dbReference type="EMBL" id="CAJVCH010338017">
    <property type="protein sequence ID" value="CAG7815169.1"/>
    <property type="molecule type" value="Genomic_DNA"/>
</dbReference>
<sequence>MVPICNNNNNSPQKICHFCKGFYTIQCTSHLLLRLHSIMCNKSSEQYRNEAEIIHRDFGYTITLNSKIIRDNNKKFKALTRQVPQYNLFLTDYMQRSKDTYF</sequence>
<evidence type="ECO:0000313" key="2">
    <source>
        <dbReference type="Proteomes" id="UP000708208"/>
    </source>
</evidence>
<accession>A0A8J2KLC9</accession>
<keyword evidence="2" id="KW-1185">Reference proteome</keyword>
<protein>
    <submittedName>
        <fullName evidence="1">Uncharacterized protein</fullName>
    </submittedName>
</protein>
<dbReference type="AlphaFoldDB" id="A0A8J2KLC9"/>
<evidence type="ECO:0000313" key="1">
    <source>
        <dbReference type="EMBL" id="CAG7815169.1"/>
    </source>
</evidence>
<dbReference type="Proteomes" id="UP000708208">
    <property type="component" value="Unassembled WGS sequence"/>
</dbReference>
<gene>
    <name evidence="1" type="ORF">AFUS01_LOCUS25867</name>
</gene>
<comment type="caution">
    <text evidence="1">The sequence shown here is derived from an EMBL/GenBank/DDBJ whole genome shotgun (WGS) entry which is preliminary data.</text>
</comment>